<dbReference type="SMART" id="SM00448">
    <property type="entry name" value="REC"/>
    <property type="match status" value="1"/>
</dbReference>
<sequence>MFRKVKNILVAEDHPLVIIGIVSMLAECIPGAEIFKAADFARALNFLDKQQFDLLVMDINLPDGDKVGMIDAVRLKQPDLPILVCSSYDEKLYALPFLKAGANGYISKTAPSGEFKIAVENVINNRIYASASVLQNAFGILFNSRTSDKSVIGNLSDKEIEIARFLTKGLSTKEISEQINLSPSSISSYKSKIFEKLGVKNIIELTTYFELNN</sequence>
<dbReference type="Pfam" id="PF00196">
    <property type="entry name" value="GerE"/>
    <property type="match status" value="1"/>
</dbReference>
<dbReference type="InterPro" id="IPR039420">
    <property type="entry name" value="WalR-like"/>
</dbReference>
<keyword evidence="9" id="KW-1185">Reference proteome</keyword>
<keyword evidence="3" id="KW-0238">DNA-binding</keyword>
<organism evidence="8 9">
    <name type="scientific">Dyadobacter koreensis</name>
    <dbReference type="NCBI Taxonomy" id="408657"/>
    <lineage>
        <taxon>Bacteria</taxon>
        <taxon>Pseudomonadati</taxon>
        <taxon>Bacteroidota</taxon>
        <taxon>Cytophagia</taxon>
        <taxon>Cytophagales</taxon>
        <taxon>Spirosomataceae</taxon>
        <taxon>Dyadobacter</taxon>
    </lineage>
</organism>
<dbReference type="PANTHER" id="PTHR43214">
    <property type="entry name" value="TWO-COMPONENT RESPONSE REGULATOR"/>
    <property type="match status" value="1"/>
</dbReference>
<dbReference type="AlphaFoldDB" id="A0A1H6QYB0"/>
<dbReference type="PANTHER" id="PTHR43214:SF41">
    <property type="entry name" value="NITRATE_NITRITE RESPONSE REGULATOR PROTEIN NARP"/>
    <property type="match status" value="1"/>
</dbReference>
<dbReference type="InterPro" id="IPR011006">
    <property type="entry name" value="CheY-like_superfamily"/>
</dbReference>
<dbReference type="PRINTS" id="PR00038">
    <property type="entry name" value="HTHLUXR"/>
</dbReference>
<keyword evidence="1 5" id="KW-0597">Phosphoprotein</keyword>
<dbReference type="InterPro" id="IPR058245">
    <property type="entry name" value="NreC/VraR/RcsB-like_REC"/>
</dbReference>
<feature type="domain" description="HTH luxR-type" evidence="6">
    <location>
        <begin position="148"/>
        <end position="213"/>
    </location>
</feature>
<evidence type="ECO:0000259" key="6">
    <source>
        <dbReference type="PROSITE" id="PS50043"/>
    </source>
</evidence>
<protein>
    <submittedName>
        <fullName evidence="8">Two component transcriptional regulator, LuxR family</fullName>
    </submittedName>
</protein>
<evidence type="ECO:0000313" key="9">
    <source>
        <dbReference type="Proteomes" id="UP000199532"/>
    </source>
</evidence>
<dbReference type="Gene3D" id="3.40.50.2300">
    <property type="match status" value="1"/>
</dbReference>
<evidence type="ECO:0000256" key="1">
    <source>
        <dbReference type="ARBA" id="ARBA00022553"/>
    </source>
</evidence>
<evidence type="ECO:0000256" key="3">
    <source>
        <dbReference type="ARBA" id="ARBA00023125"/>
    </source>
</evidence>
<evidence type="ECO:0000259" key="7">
    <source>
        <dbReference type="PROSITE" id="PS50110"/>
    </source>
</evidence>
<feature type="modified residue" description="4-aspartylphosphate" evidence="5">
    <location>
        <position position="58"/>
    </location>
</feature>
<evidence type="ECO:0000313" key="8">
    <source>
        <dbReference type="EMBL" id="SEI45177.1"/>
    </source>
</evidence>
<dbReference type="SMART" id="SM00421">
    <property type="entry name" value="HTH_LUXR"/>
    <property type="match status" value="1"/>
</dbReference>
<evidence type="ECO:0000256" key="5">
    <source>
        <dbReference type="PROSITE-ProRule" id="PRU00169"/>
    </source>
</evidence>
<dbReference type="Gene3D" id="1.10.10.10">
    <property type="entry name" value="Winged helix-like DNA-binding domain superfamily/Winged helix DNA-binding domain"/>
    <property type="match status" value="1"/>
</dbReference>
<dbReference type="InterPro" id="IPR001789">
    <property type="entry name" value="Sig_transdc_resp-reg_receiver"/>
</dbReference>
<dbReference type="PROSITE" id="PS50043">
    <property type="entry name" value="HTH_LUXR_2"/>
    <property type="match status" value="1"/>
</dbReference>
<accession>A0A1H6QYB0</accession>
<dbReference type="SUPFAM" id="SSF46894">
    <property type="entry name" value="C-terminal effector domain of the bipartite response regulators"/>
    <property type="match status" value="1"/>
</dbReference>
<dbReference type="InterPro" id="IPR016032">
    <property type="entry name" value="Sig_transdc_resp-reg_C-effctor"/>
</dbReference>
<proteinExistence type="predicted"/>
<dbReference type="OrthoDB" id="941719at2"/>
<dbReference type="GO" id="GO:0000160">
    <property type="term" value="P:phosphorelay signal transduction system"/>
    <property type="evidence" value="ECO:0007669"/>
    <property type="project" value="InterPro"/>
</dbReference>
<keyword evidence="2" id="KW-0805">Transcription regulation</keyword>
<dbReference type="Proteomes" id="UP000199532">
    <property type="component" value="Unassembled WGS sequence"/>
</dbReference>
<name>A0A1H6QYB0_9BACT</name>
<keyword evidence="4" id="KW-0804">Transcription</keyword>
<evidence type="ECO:0000256" key="2">
    <source>
        <dbReference type="ARBA" id="ARBA00023015"/>
    </source>
</evidence>
<dbReference type="STRING" id="408657.SAMN04487995_0840"/>
<dbReference type="GO" id="GO:0003677">
    <property type="term" value="F:DNA binding"/>
    <property type="evidence" value="ECO:0007669"/>
    <property type="project" value="UniProtKB-KW"/>
</dbReference>
<gene>
    <name evidence="8" type="ORF">SAMN04487995_0840</name>
</gene>
<dbReference type="CDD" id="cd17535">
    <property type="entry name" value="REC_NarL-like"/>
    <property type="match status" value="1"/>
</dbReference>
<dbReference type="InterPro" id="IPR000792">
    <property type="entry name" value="Tscrpt_reg_LuxR_C"/>
</dbReference>
<dbReference type="PROSITE" id="PS50110">
    <property type="entry name" value="RESPONSE_REGULATORY"/>
    <property type="match status" value="1"/>
</dbReference>
<dbReference type="EMBL" id="FNXY01000001">
    <property type="protein sequence ID" value="SEI45177.1"/>
    <property type="molecule type" value="Genomic_DNA"/>
</dbReference>
<dbReference type="SUPFAM" id="SSF52172">
    <property type="entry name" value="CheY-like"/>
    <property type="match status" value="1"/>
</dbReference>
<reference evidence="8 9" key="1">
    <citation type="submission" date="2016-10" db="EMBL/GenBank/DDBJ databases">
        <authorList>
            <person name="de Groot N.N."/>
        </authorList>
    </citation>
    <scope>NUCLEOTIDE SEQUENCE [LARGE SCALE GENOMIC DNA]</scope>
    <source>
        <strain evidence="8 9">DSM 19938</strain>
    </source>
</reference>
<evidence type="ECO:0000256" key="4">
    <source>
        <dbReference type="ARBA" id="ARBA00023163"/>
    </source>
</evidence>
<dbReference type="GO" id="GO:0006355">
    <property type="term" value="P:regulation of DNA-templated transcription"/>
    <property type="evidence" value="ECO:0007669"/>
    <property type="project" value="InterPro"/>
</dbReference>
<dbReference type="Pfam" id="PF00072">
    <property type="entry name" value="Response_reg"/>
    <property type="match status" value="1"/>
</dbReference>
<feature type="domain" description="Response regulatory" evidence="7">
    <location>
        <begin position="7"/>
        <end position="123"/>
    </location>
</feature>
<dbReference type="InterPro" id="IPR036388">
    <property type="entry name" value="WH-like_DNA-bd_sf"/>
</dbReference>